<name>A0A069DX06_9HEMI</name>
<dbReference type="Pfam" id="PF02441">
    <property type="entry name" value="Flavoprotein"/>
    <property type="match status" value="1"/>
</dbReference>
<dbReference type="SUPFAM" id="SSF52507">
    <property type="entry name" value="Homo-oligomeric flavin-containing Cys decarboxylases, HFCD"/>
    <property type="match status" value="1"/>
</dbReference>
<comment type="similarity">
    <text evidence="2">Belongs to the HFCD (homooligomeric flavin containing Cys decarboxylase) superfamily.</text>
</comment>
<feature type="domain" description="Flavoprotein" evidence="3">
    <location>
        <begin position="22"/>
        <end position="128"/>
    </location>
</feature>
<dbReference type="InterPro" id="IPR036551">
    <property type="entry name" value="Flavin_trans-like"/>
</dbReference>
<evidence type="ECO:0000256" key="2">
    <source>
        <dbReference type="ARBA" id="ARBA00038350"/>
    </source>
</evidence>
<accession>A0A069DX06</accession>
<organism evidence="4">
    <name type="scientific">Panstrongylus megistus</name>
    <dbReference type="NCBI Taxonomy" id="65343"/>
    <lineage>
        <taxon>Eukaryota</taxon>
        <taxon>Metazoa</taxon>
        <taxon>Ecdysozoa</taxon>
        <taxon>Arthropoda</taxon>
        <taxon>Hexapoda</taxon>
        <taxon>Insecta</taxon>
        <taxon>Pterygota</taxon>
        <taxon>Neoptera</taxon>
        <taxon>Paraneoptera</taxon>
        <taxon>Hemiptera</taxon>
        <taxon>Heteroptera</taxon>
        <taxon>Panheteroptera</taxon>
        <taxon>Cimicomorpha</taxon>
        <taxon>Reduviidae</taxon>
        <taxon>Triatominae</taxon>
        <taxon>Panstrongylus</taxon>
    </lineage>
</organism>
<dbReference type="PANTHER" id="PTHR14359">
    <property type="entry name" value="HOMO-OLIGOMERIC FLAVIN CONTAINING CYS DECARBOXYLASE FAMILY"/>
    <property type="match status" value="1"/>
</dbReference>
<dbReference type="GO" id="GO:0004633">
    <property type="term" value="F:phosphopantothenoylcysteine decarboxylase activity"/>
    <property type="evidence" value="ECO:0007669"/>
    <property type="project" value="TreeGrafter"/>
</dbReference>
<proteinExistence type="evidence at transcript level"/>
<dbReference type="GO" id="GO:0015937">
    <property type="term" value="P:coenzyme A biosynthetic process"/>
    <property type="evidence" value="ECO:0007669"/>
    <property type="project" value="UniProtKB-KW"/>
</dbReference>
<keyword evidence="1" id="KW-0173">Coenzyme A biosynthesis</keyword>
<reference evidence="4" key="1">
    <citation type="journal article" date="2015" name="J. Med. Entomol.">
        <title>A Deep Insight Into the Sialotranscriptome of the Chagas Disease Vector, Panstrongylus megistus (Hemiptera: Heteroptera).</title>
        <authorList>
            <person name="Ribeiro J.M."/>
            <person name="Schwarz A."/>
            <person name="Francischetti I.M."/>
        </authorList>
    </citation>
    <scope>NUCLEOTIDE SEQUENCE</scope>
    <source>
        <tissue evidence="4">Salivary glands</tissue>
    </source>
</reference>
<sequence length="195" mass="22282">QLNLLLCCSGKVTRERMQCLLRSMNSLSSHVEEFHIRVVVTEQSRSVVKNDSLSKLVEIIYTDDDEWNLWQGRGDPVLHIDLTKWADVLVVAPMDLNTLAKIAAGICDNLLTCTIRAWNIKKPLIYCPTIPIEIRDHQLIKLHIGTLHSWGYKELLPAPSSKTRAENCYDYPMVDTDEIANLVMLILSEKNNFHL</sequence>
<evidence type="ECO:0000256" key="1">
    <source>
        <dbReference type="ARBA" id="ARBA00022993"/>
    </source>
</evidence>
<evidence type="ECO:0000313" key="4">
    <source>
        <dbReference type="EMBL" id="JAC85849.1"/>
    </source>
</evidence>
<protein>
    <submittedName>
        <fullName evidence="4">Putative phosphopentothenoylcysteine decarboxylase</fullName>
    </submittedName>
</protein>
<dbReference type="InterPro" id="IPR003382">
    <property type="entry name" value="Flavoprotein"/>
</dbReference>
<dbReference type="GO" id="GO:0010181">
    <property type="term" value="F:FMN binding"/>
    <property type="evidence" value="ECO:0007669"/>
    <property type="project" value="TreeGrafter"/>
</dbReference>
<feature type="non-terminal residue" evidence="4">
    <location>
        <position position="1"/>
    </location>
</feature>
<dbReference type="PANTHER" id="PTHR14359:SF6">
    <property type="entry name" value="PHOSPHOPANTOTHENOYLCYSTEINE DECARBOXYLASE"/>
    <property type="match status" value="1"/>
</dbReference>
<dbReference type="GO" id="GO:0071513">
    <property type="term" value="C:phosphopantothenoylcysteine decarboxylase complex"/>
    <property type="evidence" value="ECO:0007669"/>
    <property type="project" value="TreeGrafter"/>
</dbReference>
<dbReference type="AlphaFoldDB" id="A0A069DX06"/>
<dbReference type="EMBL" id="GBGD01003040">
    <property type="protein sequence ID" value="JAC85849.1"/>
    <property type="molecule type" value="mRNA"/>
</dbReference>
<evidence type="ECO:0000259" key="3">
    <source>
        <dbReference type="Pfam" id="PF02441"/>
    </source>
</evidence>
<dbReference type="Gene3D" id="3.40.50.1950">
    <property type="entry name" value="Flavin prenyltransferase-like"/>
    <property type="match status" value="1"/>
</dbReference>